<feature type="transmembrane region" description="Helical" evidence="1">
    <location>
        <begin position="113"/>
        <end position="138"/>
    </location>
</feature>
<dbReference type="AlphaFoldDB" id="A0AAW6R6N1"/>
<dbReference type="EMBL" id="JARUXG010000001">
    <property type="protein sequence ID" value="MDG6779532.1"/>
    <property type="molecule type" value="Genomic_DNA"/>
</dbReference>
<proteinExistence type="predicted"/>
<evidence type="ECO:0000256" key="1">
    <source>
        <dbReference type="SAM" id="Phobius"/>
    </source>
</evidence>
<gene>
    <name evidence="2" type="ORF">QBL07_01655</name>
</gene>
<keyword evidence="1" id="KW-0472">Membrane</keyword>
<protein>
    <submittedName>
        <fullName evidence="2">Uncharacterized protein</fullName>
    </submittedName>
</protein>
<feature type="transmembrane region" description="Helical" evidence="1">
    <location>
        <begin position="28"/>
        <end position="48"/>
    </location>
</feature>
<feature type="transmembrane region" description="Helical" evidence="1">
    <location>
        <begin position="78"/>
        <end position="101"/>
    </location>
</feature>
<sequence>MTLFGSLGLFWLWHLARSLAGGRYSDAAFFVCASAACAAVLWASVLVLKNRARSIAAPGTADWVPGGVRFSTSRGFRVAYRMAMAFIAISSGLFAVGTWLGQFDFPMSSGQKLILPLVAAAVAGYAVGALTWFAAGFLRYPGVEVSPDGLSTTGFRLKQTVTWDNVADIVPLADGKNPEIDIVLKDRARAGVDIFYRGPFAPAYMRAQRSVRITADLFAVGAVPLLDFIDYYAFSPEDRSELADGRALRRLASMGQPTLDG</sequence>
<accession>A0AAW6R6N1</accession>
<keyword evidence="1" id="KW-0812">Transmembrane</keyword>
<dbReference type="RefSeq" id="WP_247602374.1">
    <property type="nucleotide sequence ID" value="NZ_CP136136.1"/>
</dbReference>
<organism evidence="2">
    <name type="scientific">Gordonia rubripertincta</name>
    <name type="common">Rhodococcus corallinus</name>
    <dbReference type="NCBI Taxonomy" id="36822"/>
    <lineage>
        <taxon>Bacteria</taxon>
        <taxon>Bacillati</taxon>
        <taxon>Actinomycetota</taxon>
        <taxon>Actinomycetes</taxon>
        <taxon>Mycobacteriales</taxon>
        <taxon>Gordoniaceae</taxon>
        <taxon>Gordonia</taxon>
    </lineage>
</organism>
<name>A0AAW6R6N1_GORRU</name>
<keyword evidence="1" id="KW-1133">Transmembrane helix</keyword>
<reference evidence="2" key="1">
    <citation type="submission" date="2023-04" db="EMBL/GenBank/DDBJ databases">
        <title>Characterization and analysis of the complete genome of Gordonia rubripertincta 112, the degrader of aromatic and aliphatic compounds.</title>
        <authorList>
            <person name="Frantsuzova E."/>
            <person name="Bogun A."/>
            <person name="Delegan Y."/>
        </authorList>
    </citation>
    <scope>NUCLEOTIDE SEQUENCE</scope>
    <source>
        <strain evidence="2">112</strain>
    </source>
</reference>
<comment type="caution">
    <text evidence="2">The sequence shown here is derived from an EMBL/GenBank/DDBJ whole genome shotgun (WGS) entry which is preliminary data.</text>
</comment>
<evidence type="ECO:0000313" key="2">
    <source>
        <dbReference type="EMBL" id="MDG6779532.1"/>
    </source>
</evidence>